<dbReference type="Gene3D" id="3.40.50.300">
    <property type="entry name" value="P-loop containing nucleotide triphosphate hydrolases"/>
    <property type="match status" value="2"/>
</dbReference>
<proteinExistence type="predicted"/>
<dbReference type="NCBIfam" id="TIGR01967">
    <property type="entry name" value="DEAH_box_HrpA"/>
    <property type="match status" value="1"/>
</dbReference>
<dbReference type="InterPro" id="IPR014001">
    <property type="entry name" value="Helicase_ATP-bd"/>
</dbReference>
<dbReference type="Pfam" id="PF00271">
    <property type="entry name" value="Helicase_C"/>
    <property type="match status" value="1"/>
</dbReference>
<feature type="domain" description="Helicase ATP-binding" evidence="6">
    <location>
        <begin position="62"/>
        <end position="225"/>
    </location>
</feature>
<sequence>MSIATPGSHFETKSGKALQKMNTRKRNTPKNIGEDKNLRRKNRPRLTYPANLPITARRKEIVRAISLHPVVIITGETGSGKTTQLPKMCLEAGRGISGIIGCTQPRRVAAVTVAERIAEELGQTVGQAVGYRIRFEDRSGPFPYIRLMTDGILLMETQTDPLLRAYDTIIVDEAHERNLNIDFLLGYLKTLLQKRTDLKVIITSATIDTEKFSAAFDGAPIVEVTGRVYPVEVLYRPIEPDDADSEGLSPVEAAVRAVDQLHTGHSDRGDILIFMPTEQDIRDTCELLEGRRYDNLIVLPLFARLSWSEQRRVFSPTTAQKVVVATNIAETSLTIPGIRYVIDSGTARISRYNPRTRTTSLPVMAISRSSADQRKGRCGRVQNGVCIRLYTEEDYLNRPLYSTPEILRSNLAEVILRMLRLRLGHPADFPFIDAPNPKSIRDGFDILRELGAITVDRKKERDLSGEGEAPVRLTERGRRMARLPMDPRISRILLEAEKEGCLEEATIIASGLCIQDPRERPVEEEGRADAAHRVFVDPSSDFLTLLRIWQKYLRAFEVLKSAGKMRKYCRESYLSWRRMREWKDIYDQIRSILLEERPEKRKKNGEASKPEDLYAALHRSILSGYLSGIACKKEKYFYSATRGREVMLYPGSGLFNQGGNWIVAAEMVETSRLFARTAANIESAWIEQTAGDLCTSTYSEPHWEKRREEVVAYEQVSLFGLVIVPRRKVSYASIDPEESSRIFIHSALVDGELKTPLPFLLANHQLVEEVLQMENKIRRRDLLLDESVLEDFYASRLSGISNVRTLKTKIQENGGDSFLRMTRDDILARLPDEEEMALYPDEVTVNGRSYRCVYRFDPGKADDGVTLHIPDVLLPDIPPGSAEWMIPGMLRDRVQALLRGLPKEYRKKLQPLGTTADYLVRNLGEPSGHLISALAGLIRTKLNVDIPASAWSGGEVPEFLKVRFAVMDGNNQEKTSGRDLALLQETLNAEQDSRAFDRARRFWEKTGLTRWDFGDLPESVDLSEKGSFKGCAWPALTPAEGCVHLLLYRSREEAARVHREGVATLYRLHFSRELRDLRKALILPKPLREWAEYFGGVRNVENLIMEKVKKDLFAVDVRTEEAFLSHARQIREKILISGQDVIRVVEPLLKAYSNTASDLRQLQISTRGSSTMQSFLIQLRKEMDALLPEDFLWRWNEERLKHIPRYLKALKIRADRGLLNWEKDRRREEEIRPFIERLAELLKNLPAYVSDEKKQALADLSLMIEEYRVSLFAQELKTAFPVSARRLEEKLCEIDRMF</sequence>
<accession>A0A1H7XMS6</accession>
<dbReference type="SUPFAM" id="SSF52540">
    <property type="entry name" value="P-loop containing nucleoside triphosphate hydrolases"/>
    <property type="match status" value="1"/>
</dbReference>
<dbReference type="InterPro" id="IPR007502">
    <property type="entry name" value="Helicase-assoc_dom"/>
</dbReference>
<dbReference type="CDD" id="cd18791">
    <property type="entry name" value="SF2_C_RHA"/>
    <property type="match status" value="1"/>
</dbReference>
<keyword evidence="3 8" id="KW-0347">Helicase</keyword>
<keyword evidence="2" id="KW-0378">Hydrolase</keyword>
<dbReference type="PANTHER" id="PTHR18934">
    <property type="entry name" value="ATP-DEPENDENT RNA HELICASE"/>
    <property type="match status" value="1"/>
</dbReference>
<evidence type="ECO:0000256" key="5">
    <source>
        <dbReference type="SAM" id="MobiDB-lite"/>
    </source>
</evidence>
<dbReference type="OrthoDB" id="9805617at2"/>
<name>A0A1H7XMS6_9BACT</name>
<dbReference type="PROSITE" id="PS51194">
    <property type="entry name" value="HELICASE_CTER"/>
    <property type="match status" value="1"/>
</dbReference>
<dbReference type="InterPro" id="IPR024590">
    <property type="entry name" value="HrpA_C"/>
</dbReference>
<dbReference type="Pfam" id="PF13245">
    <property type="entry name" value="AAA_19"/>
    <property type="match status" value="1"/>
</dbReference>
<gene>
    <name evidence="8" type="ORF">SAMN04489760_11163</name>
</gene>
<evidence type="ECO:0000256" key="1">
    <source>
        <dbReference type="ARBA" id="ARBA00022741"/>
    </source>
</evidence>
<dbReference type="InterPro" id="IPR001650">
    <property type="entry name" value="Helicase_C-like"/>
</dbReference>
<dbReference type="PANTHER" id="PTHR18934:SF99">
    <property type="entry name" value="ATP-DEPENDENT RNA HELICASE DHX37-RELATED"/>
    <property type="match status" value="1"/>
</dbReference>
<keyword evidence="9" id="KW-1185">Reference proteome</keyword>
<evidence type="ECO:0000313" key="8">
    <source>
        <dbReference type="EMBL" id="SEM35080.1"/>
    </source>
</evidence>
<dbReference type="STRING" id="43775.SAMN04489760_11163"/>
<dbReference type="InterPro" id="IPR010222">
    <property type="entry name" value="RNA_helicase_HrpA"/>
</dbReference>
<dbReference type="RefSeq" id="WP_093883405.1">
    <property type="nucleotide sequence ID" value="NZ_FOBS01000011.1"/>
</dbReference>
<protein>
    <submittedName>
        <fullName evidence="8">ATP-dependent helicase HrpA</fullName>
    </submittedName>
</protein>
<organism evidence="8 9">
    <name type="scientific">Syntrophus gentianae</name>
    <dbReference type="NCBI Taxonomy" id="43775"/>
    <lineage>
        <taxon>Bacteria</taxon>
        <taxon>Pseudomonadati</taxon>
        <taxon>Thermodesulfobacteriota</taxon>
        <taxon>Syntrophia</taxon>
        <taxon>Syntrophales</taxon>
        <taxon>Syntrophaceae</taxon>
        <taxon>Syntrophus</taxon>
    </lineage>
</organism>
<evidence type="ECO:0000256" key="3">
    <source>
        <dbReference type="ARBA" id="ARBA00022806"/>
    </source>
</evidence>
<dbReference type="SMART" id="SM00490">
    <property type="entry name" value="HELICc"/>
    <property type="match status" value="1"/>
</dbReference>
<feature type="region of interest" description="Disordered" evidence="5">
    <location>
        <begin position="1"/>
        <end position="43"/>
    </location>
</feature>
<dbReference type="GO" id="GO:0003723">
    <property type="term" value="F:RNA binding"/>
    <property type="evidence" value="ECO:0007669"/>
    <property type="project" value="TreeGrafter"/>
</dbReference>
<dbReference type="Proteomes" id="UP000198744">
    <property type="component" value="Unassembled WGS sequence"/>
</dbReference>
<dbReference type="GO" id="GO:0016787">
    <property type="term" value="F:hydrolase activity"/>
    <property type="evidence" value="ECO:0007669"/>
    <property type="project" value="UniProtKB-KW"/>
</dbReference>
<dbReference type="GO" id="GO:0005524">
    <property type="term" value="F:ATP binding"/>
    <property type="evidence" value="ECO:0007669"/>
    <property type="project" value="UniProtKB-KW"/>
</dbReference>
<dbReference type="InterPro" id="IPR011709">
    <property type="entry name" value="DEAD-box_helicase_OB_fold"/>
</dbReference>
<dbReference type="Pfam" id="PF07717">
    <property type="entry name" value="OB_NTP_bind"/>
    <property type="match status" value="1"/>
</dbReference>
<dbReference type="EMBL" id="FOBS01000011">
    <property type="protein sequence ID" value="SEM35080.1"/>
    <property type="molecule type" value="Genomic_DNA"/>
</dbReference>
<dbReference type="SMART" id="SM00487">
    <property type="entry name" value="DEXDc"/>
    <property type="match status" value="1"/>
</dbReference>
<reference evidence="8 9" key="1">
    <citation type="submission" date="2016-10" db="EMBL/GenBank/DDBJ databases">
        <authorList>
            <person name="de Groot N.N."/>
        </authorList>
    </citation>
    <scope>NUCLEOTIDE SEQUENCE [LARGE SCALE GENOMIC DNA]</scope>
    <source>
        <strain evidence="8 9">DSM 8423</strain>
    </source>
</reference>
<evidence type="ECO:0000259" key="7">
    <source>
        <dbReference type="PROSITE" id="PS51194"/>
    </source>
</evidence>
<feature type="domain" description="Helicase C-terminal" evidence="7">
    <location>
        <begin position="257"/>
        <end position="422"/>
    </location>
</feature>
<dbReference type="PROSITE" id="PS51192">
    <property type="entry name" value="HELICASE_ATP_BIND_1"/>
    <property type="match status" value="1"/>
</dbReference>
<evidence type="ECO:0000313" key="9">
    <source>
        <dbReference type="Proteomes" id="UP000198744"/>
    </source>
</evidence>
<dbReference type="Gene3D" id="1.20.120.1080">
    <property type="match status" value="1"/>
</dbReference>
<dbReference type="Pfam" id="PF21010">
    <property type="entry name" value="HA2_C"/>
    <property type="match status" value="1"/>
</dbReference>
<keyword evidence="1" id="KW-0547">Nucleotide-binding</keyword>
<dbReference type="InterPro" id="IPR027417">
    <property type="entry name" value="P-loop_NTPase"/>
</dbReference>
<dbReference type="FunFam" id="1.20.120.1080:FF:000005">
    <property type="entry name" value="ATP-dependent helicase HrpA"/>
    <property type="match status" value="1"/>
</dbReference>
<dbReference type="SMART" id="SM00847">
    <property type="entry name" value="HA2"/>
    <property type="match status" value="1"/>
</dbReference>
<evidence type="ECO:0000259" key="6">
    <source>
        <dbReference type="PROSITE" id="PS51192"/>
    </source>
</evidence>
<dbReference type="Pfam" id="PF11898">
    <property type="entry name" value="DUF3418"/>
    <property type="match status" value="1"/>
</dbReference>
<dbReference type="GO" id="GO:0003724">
    <property type="term" value="F:RNA helicase activity"/>
    <property type="evidence" value="ECO:0007669"/>
    <property type="project" value="InterPro"/>
</dbReference>
<evidence type="ECO:0000256" key="4">
    <source>
        <dbReference type="ARBA" id="ARBA00022840"/>
    </source>
</evidence>
<evidence type="ECO:0000256" key="2">
    <source>
        <dbReference type="ARBA" id="ARBA00022801"/>
    </source>
</evidence>
<keyword evidence="4" id="KW-0067">ATP-binding</keyword>